<dbReference type="EMBL" id="KE525036">
    <property type="protein sequence ID" value="KFB40738.1"/>
    <property type="molecule type" value="Genomic_DNA"/>
</dbReference>
<gene>
    <name evidence="1" type="ORF">ZHAS_00008164</name>
</gene>
<reference evidence="2" key="2">
    <citation type="submission" date="2020-05" db="UniProtKB">
        <authorList>
            <consortium name="EnsemblMetazoa"/>
        </authorList>
    </citation>
    <scope>IDENTIFICATION</scope>
</reference>
<evidence type="ECO:0000313" key="1">
    <source>
        <dbReference type="EMBL" id="KFB40738.1"/>
    </source>
</evidence>
<sequence>MRSRQGPNKRCLVYADMEPAIGRDSYLAMFSTTDERAKTTETEIDVLDLNVPAVWTCLVGITQPPPPLGWPQPVRKARPLRAKHHRTQQKKPHFDRAKVPTCVYVLLHVGSILAHFHQEWAGSGDGRWLFTTPMLAGAQIRPTLQFRWPFYRARLKQVHRRPCHQIAYADSQLFAARRRHRQSLANLNFFVVWKRLALLGVFVCSCLQ</sequence>
<accession>A0A084VRZ4</accession>
<protein>
    <submittedName>
        <fullName evidence="1">Uncharacterized protein LOC100876315</fullName>
    </submittedName>
</protein>
<dbReference type="EnsemblMetazoa" id="ASIC008164-RA">
    <property type="protein sequence ID" value="ASIC008164-PA"/>
    <property type="gene ID" value="ASIC008164"/>
</dbReference>
<evidence type="ECO:0000313" key="2">
    <source>
        <dbReference type="EnsemblMetazoa" id="ASIC008164-PA"/>
    </source>
</evidence>
<dbReference type="EMBL" id="ATLV01015787">
    <property type="status" value="NOT_ANNOTATED_CDS"/>
    <property type="molecule type" value="Genomic_DNA"/>
</dbReference>
<organism evidence="1">
    <name type="scientific">Anopheles sinensis</name>
    <name type="common">Mosquito</name>
    <dbReference type="NCBI Taxonomy" id="74873"/>
    <lineage>
        <taxon>Eukaryota</taxon>
        <taxon>Metazoa</taxon>
        <taxon>Ecdysozoa</taxon>
        <taxon>Arthropoda</taxon>
        <taxon>Hexapoda</taxon>
        <taxon>Insecta</taxon>
        <taxon>Pterygota</taxon>
        <taxon>Neoptera</taxon>
        <taxon>Endopterygota</taxon>
        <taxon>Diptera</taxon>
        <taxon>Nematocera</taxon>
        <taxon>Culicoidea</taxon>
        <taxon>Culicidae</taxon>
        <taxon>Anophelinae</taxon>
        <taxon>Anopheles</taxon>
    </lineage>
</organism>
<dbReference type="Proteomes" id="UP000030765">
    <property type="component" value="Unassembled WGS sequence"/>
</dbReference>
<dbReference type="AlphaFoldDB" id="A0A084VRZ4"/>
<keyword evidence="3" id="KW-1185">Reference proteome</keyword>
<evidence type="ECO:0000313" key="3">
    <source>
        <dbReference type="Proteomes" id="UP000030765"/>
    </source>
</evidence>
<proteinExistence type="predicted"/>
<dbReference type="VEuPathDB" id="VectorBase:ASIC008164"/>
<reference evidence="1 3" key="1">
    <citation type="journal article" date="2014" name="BMC Genomics">
        <title>Genome sequence of Anopheles sinensis provides insight into genetics basis of mosquito competence for malaria parasites.</title>
        <authorList>
            <person name="Zhou D."/>
            <person name="Zhang D."/>
            <person name="Ding G."/>
            <person name="Shi L."/>
            <person name="Hou Q."/>
            <person name="Ye Y."/>
            <person name="Xu Y."/>
            <person name="Zhou H."/>
            <person name="Xiong C."/>
            <person name="Li S."/>
            <person name="Yu J."/>
            <person name="Hong S."/>
            <person name="Yu X."/>
            <person name="Zou P."/>
            <person name="Chen C."/>
            <person name="Chang X."/>
            <person name="Wang W."/>
            <person name="Lv Y."/>
            <person name="Sun Y."/>
            <person name="Ma L."/>
            <person name="Shen B."/>
            <person name="Zhu C."/>
        </authorList>
    </citation>
    <scope>NUCLEOTIDE SEQUENCE [LARGE SCALE GENOMIC DNA]</scope>
</reference>
<name>A0A084VRZ4_ANOSI</name>